<evidence type="ECO:0000256" key="5">
    <source>
        <dbReference type="ARBA" id="ARBA00022741"/>
    </source>
</evidence>
<dbReference type="InterPro" id="IPR035965">
    <property type="entry name" value="PAS-like_dom_sf"/>
</dbReference>
<organism evidence="10 11">
    <name type="scientific">Methylovirgula ligni</name>
    <dbReference type="NCBI Taxonomy" id="569860"/>
    <lineage>
        <taxon>Bacteria</taxon>
        <taxon>Pseudomonadati</taxon>
        <taxon>Pseudomonadota</taxon>
        <taxon>Alphaproteobacteria</taxon>
        <taxon>Hyphomicrobiales</taxon>
        <taxon>Beijerinckiaceae</taxon>
        <taxon>Methylovirgula</taxon>
    </lineage>
</organism>
<dbReference type="Proteomes" id="UP000256900">
    <property type="component" value="Unassembled WGS sequence"/>
</dbReference>
<keyword evidence="11" id="KW-1185">Reference proteome</keyword>
<dbReference type="Gene3D" id="3.30.450.20">
    <property type="entry name" value="PAS domain"/>
    <property type="match status" value="1"/>
</dbReference>
<dbReference type="Pfam" id="PF07568">
    <property type="entry name" value="HisKA_2"/>
    <property type="match status" value="1"/>
</dbReference>
<dbReference type="GO" id="GO:0004673">
    <property type="term" value="F:protein histidine kinase activity"/>
    <property type="evidence" value="ECO:0007669"/>
    <property type="project" value="UniProtKB-EC"/>
</dbReference>
<gene>
    <name evidence="10" type="ORF">DES32_2922</name>
</gene>
<evidence type="ECO:0000256" key="2">
    <source>
        <dbReference type="ARBA" id="ARBA00012438"/>
    </source>
</evidence>
<accession>A0A3D9YND5</accession>
<dbReference type="PANTHER" id="PTHR41523:SF8">
    <property type="entry name" value="ETHYLENE RESPONSE SENSOR PROTEIN"/>
    <property type="match status" value="1"/>
</dbReference>
<keyword evidence="6 10" id="KW-0418">Kinase</keyword>
<dbReference type="PANTHER" id="PTHR41523">
    <property type="entry name" value="TWO-COMPONENT SYSTEM SENSOR PROTEIN"/>
    <property type="match status" value="1"/>
</dbReference>
<dbReference type="Pfam" id="PF02518">
    <property type="entry name" value="HATPase_c"/>
    <property type="match status" value="1"/>
</dbReference>
<keyword evidence="8" id="KW-0175">Coiled coil</keyword>
<keyword evidence="7" id="KW-0067">ATP-binding</keyword>
<evidence type="ECO:0000256" key="3">
    <source>
        <dbReference type="ARBA" id="ARBA00022553"/>
    </source>
</evidence>
<dbReference type="EMBL" id="QUMO01000005">
    <property type="protein sequence ID" value="REF84077.1"/>
    <property type="molecule type" value="Genomic_DNA"/>
</dbReference>
<proteinExistence type="predicted"/>
<dbReference type="InterPro" id="IPR011495">
    <property type="entry name" value="Sig_transdc_His_kin_sub2_dim/P"/>
</dbReference>
<dbReference type="InterPro" id="IPR003594">
    <property type="entry name" value="HATPase_dom"/>
</dbReference>
<keyword evidence="5" id="KW-0547">Nucleotide-binding</keyword>
<reference evidence="10 11" key="1">
    <citation type="submission" date="2018-08" db="EMBL/GenBank/DDBJ databases">
        <title>Genomic Encyclopedia of Type Strains, Phase IV (KMG-IV): sequencing the most valuable type-strain genomes for metagenomic binning, comparative biology and taxonomic classification.</title>
        <authorList>
            <person name="Goeker M."/>
        </authorList>
    </citation>
    <scope>NUCLEOTIDE SEQUENCE [LARGE SCALE GENOMIC DNA]</scope>
    <source>
        <strain evidence="10 11">BW863</strain>
    </source>
</reference>
<evidence type="ECO:0000256" key="4">
    <source>
        <dbReference type="ARBA" id="ARBA00022679"/>
    </source>
</evidence>
<dbReference type="GO" id="GO:0005524">
    <property type="term" value="F:ATP binding"/>
    <property type="evidence" value="ECO:0007669"/>
    <property type="project" value="UniProtKB-KW"/>
</dbReference>
<evidence type="ECO:0000259" key="9">
    <source>
        <dbReference type="SMART" id="SM00387"/>
    </source>
</evidence>
<comment type="catalytic activity">
    <reaction evidence="1">
        <text>ATP + protein L-histidine = ADP + protein N-phospho-L-histidine.</text>
        <dbReference type="EC" id="2.7.13.3"/>
    </reaction>
</comment>
<dbReference type="SMART" id="SM00387">
    <property type="entry name" value="HATPase_c"/>
    <property type="match status" value="1"/>
</dbReference>
<feature type="domain" description="Histidine kinase/HSP90-like ATPase" evidence="9">
    <location>
        <begin position="254"/>
        <end position="360"/>
    </location>
</feature>
<name>A0A3D9YND5_9HYPH</name>
<evidence type="ECO:0000313" key="10">
    <source>
        <dbReference type="EMBL" id="REF84077.1"/>
    </source>
</evidence>
<comment type="caution">
    <text evidence="10">The sequence shown here is derived from an EMBL/GenBank/DDBJ whole genome shotgun (WGS) entry which is preliminary data.</text>
</comment>
<dbReference type="EC" id="2.7.13.3" evidence="2"/>
<keyword evidence="4" id="KW-0808">Transferase</keyword>
<evidence type="ECO:0000256" key="7">
    <source>
        <dbReference type="ARBA" id="ARBA00022840"/>
    </source>
</evidence>
<dbReference type="SUPFAM" id="SSF55785">
    <property type="entry name" value="PYP-like sensor domain (PAS domain)"/>
    <property type="match status" value="1"/>
</dbReference>
<dbReference type="RefSeq" id="WP_115837448.1">
    <property type="nucleotide sequence ID" value="NZ_CP025086.1"/>
</dbReference>
<evidence type="ECO:0000313" key="11">
    <source>
        <dbReference type="Proteomes" id="UP000256900"/>
    </source>
</evidence>
<evidence type="ECO:0000256" key="6">
    <source>
        <dbReference type="ARBA" id="ARBA00022777"/>
    </source>
</evidence>
<dbReference type="Gene3D" id="3.30.565.10">
    <property type="entry name" value="Histidine kinase-like ATPase, C-terminal domain"/>
    <property type="match status" value="1"/>
</dbReference>
<dbReference type="SUPFAM" id="SSF55874">
    <property type="entry name" value="ATPase domain of HSP90 chaperone/DNA topoisomerase II/histidine kinase"/>
    <property type="match status" value="1"/>
</dbReference>
<dbReference type="AlphaFoldDB" id="A0A3D9YND5"/>
<evidence type="ECO:0000256" key="1">
    <source>
        <dbReference type="ARBA" id="ARBA00000085"/>
    </source>
</evidence>
<evidence type="ECO:0000256" key="8">
    <source>
        <dbReference type="SAM" id="Coils"/>
    </source>
</evidence>
<sequence length="375" mass="41278">MRDSQPFIENSDARTLAQAIVDTVREPLLVLDKDLRVLAASRSFYRTFKVASGNTQGQLVYELGDGQWDIPELRLLLERIVPEHGVMDDYEVERHFPELGQRTMLLNARKVFYEGNSHTTLLLGIEDVTARRALEREREELLRKQQALLQEKDMLLEELEHRVGNSLQIIAAIILMKSRMVTSEETRLQLQDAHKRVLSVAAVQKHLHATGATGPVEMAPYLTQLCDSLKTSMIGDYRPATLKVISDAGTVTSREAVSLGLIVTELILNALKHAFTDDRTNRQITVGFAIAGTNWKLSVADNGVGAPVGVFAQPKSGLGTTIVNALAQQLEARVDVVSGREGTSVLVTHATFAKMPDEASQERGLSSPTSIPGHA</sequence>
<dbReference type="OrthoDB" id="7297573at2"/>
<keyword evidence="3" id="KW-0597">Phosphoprotein</keyword>
<feature type="coiled-coil region" evidence="8">
    <location>
        <begin position="131"/>
        <end position="162"/>
    </location>
</feature>
<protein>
    <recommendedName>
        <fullName evidence="2">histidine kinase</fullName>
        <ecNumber evidence="2">2.7.13.3</ecNumber>
    </recommendedName>
</protein>
<dbReference type="InterPro" id="IPR036890">
    <property type="entry name" value="HATPase_C_sf"/>
</dbReference>